<dbReference type="Gene3D" id="2.40.10.10">
    <property type="entry name" value="Trypsin-like serine proteases"/>
    <property type="match status" value="2"/>
</dbReference>
<name>A0A6L5Z323_9RHOB</name>
<dbReference type="PANTHER" id="PTHR15462">
    <property type="entry name" value="SERINE PROTEASE"/>
    <property type="match status" value="1"/>
</dbReference>
<accession>A0A6L5Z323</accession>
<evidence type="ECO:0000313" key="4">
    <source>
        <dbReference type="Proteomes" id="UP000474957"/>
    </source>
</evidence>
<dbReference type="PRINTS" id="PR00722">
    <property type="entry name" value="CHYMOTRYPSIN"/>
</dbReference>
<evidence type="ECO:0000256" key="1">
    <source>
        <dbReference type="ARBA" id="ARBA00022729"/>
    </source>
</evidence>
<dbReference type="EMBL" id="WIND01000009">
    <property type="protein sequence ID" value="MSU90402.1"/>
    <property type="molecule type" value="Genomic_DNA"/>
</dbReference>
<feature type="domain" description="Peptidase S1" evidence="2">
    <location>
        <begin position="12"/>
        <end position="280"/>
    </location>
</feature>
<dbReference type="InterPro" id="IPR018114">
    <property type="entry name" value="TRYPSIN_HIS"/>
</dbReference>
<keyword evidence="3" id="KW-0378">Hydrolase</keyword>
<dbReference type="AlphaFoldDB" id="A0A6L5Z323"/>
<dbReference type="SMART" id="SM00020">
    <property type="entry name" value="Tryp_SPc"/>
    <property type="match status" value="1"/>
</dbReference>
<reference evidence="3 4" key="1">
    <citation type="submission" date="2019-10" db="EMBL/GenBank/DDBJ databases">
        <title>Cognatihalovulum marinum gen. nov. sp. nov., a new member of the family Rhodobacteraceae isolated from deep seawater of the Northwest Indian Ocean.</title>
        <authorList>
            <person name="Ruan C."/>
            <person name="Wang J."/>
            <person name="Zheng X."/>
            <person name="Song L."/>
            <person name="Zhu Y."/>
            <person name="Huang Y."/>
            <person name="Lu Z."/>
            <person name="Du W."/>
            <person name="Huang L."/>
            <person name="Dai X."/>
        </authorList>
    </citation>
    <scope>NUCLEOTIDE SEQUENCE [LARGE SCALE GENOMIC DNA]</scope>
    <source>
        <strain evidence="3 4">2CG4</strain>
    </source>
</reference>
<dbReference type="Proteomes" id="UP000474957">
    <property type="component" value="Unassembled WGS sequence"/>
</dbReference>
<organism evidence="3 4">
    <name type="scientific">Halovulum marinum</name>
    <dbReference type="NCBI Taxonomy" id="2662447"/>
    <lineage>
        <taxon>Bacteria</taxon>
        <taxon>Pseudomonadati</taxon>
        <taxon>Pseudomonadota</taxon>
        <taxon>Alphaproteobacteria</taxon>
        <taxon>Rhodobacterales</taxon>
        <taxon>Paracoccaceae</taxon>
        <taxon>Halovulum</taxon>
    </lineage>
</organism>
<keyword evidence="1" id="KW-0732">Signal</keyword>
<dbReference type="PANTHER" id="PTHR15462:SF8">
    <property type="entry name" value="SERINE PROTEASE"/>
    <property type="match status" value="1"/>
</dbReference>
<dbReference type="SUPFAM" id="SSF50494">
    <property type="entry name" value="Trypsin-like serine proteases"/>
    <property type="match status" value="1"/>
</dbReference>
<dbReference type="GO" id="GO:0006508">
    <property type="term" value="P:proteolysis"/>
    <property type="evidence" value="ECO:0007669"/>
    <property type="project" value="UniProtKB-KW"/>
</dbReference>
<dbReference type="PROSITE" id="PS00134">
    <property type="entry name" value="TRYPSIN_HIS"/>
    <property type="match status" value="1"/>
</dbReference>
<dbReference type="Pfam" id="PF00089">
    <property type="entry name" value="Trypsin"/>
    <property type="match status" value="1"/>
</dbReference>
<dbReference type="RefSeq" id="WP_154446898.1">
    <property type="nucleotide sequence ID" value="NZ_WIND01000009.1"/>
</dbReference>
<sequence>MIGKLAGCLLALALGTGVWAQSPSELRMLVNADEARAWQAVGRLDLDDSGFCTGALISESLVLTAAHCVYSRRSGEMYDPGRIVFRAGLRNGRATASRRARRFIVHDKYRYDDDDKMRRVASDVAIVELERPIRDASVIPFERYGTPRAEDRFMVVSYAAGREDAPSLQEACEMLDERGDVLVMSCAVTFGASGSPVFVQSASGPKIASVMSAMASWREQDVSLAASLGAPLDSLLRQLAVSDPVFRSLQVKAEGDRASIAKQLGRTAASQPGRLPQIAR</sequence>
<keyword evidence="3" id="KW-0645">Protease</keyword>
<comment type="caution">
    <text evidence="3">The sequence shown here is derived from an EMBL/GenBank/DDBJ whole genome shotgun (WGS) entry which is preliminary data.</text>
</comment>
<dbReference type="InterPro" id="IPR050966">
    <property type="entry name" value="Glutamyl_endopeptidase"/>
</dbReference>
<dbReference type="GO" id="GO:0004252">
    <property type="term" value="F:serine-type endopeptidase activity"/>
    <property type="evidence" value="ECO:0007669"/>
    <property type="project" value="InterPro"/>
</dbReference>
<evidence type="ECO:0000259" key="2">
    <source>
        <dbReference type="PROSITE" id="PS50240"/>
    </source>
</evidence>
<dbReference type="PROSITE" id="PS50240">
    <property type="entry name" value="TRYPSIN_DOM"/>
    <property type="match status" value="1"/>
</dbReference>
<protein>
    <submittedName>
        <fullName evidence="3">Trypsin-like serine protease</fullName>
    </submittedName>
</protein>
<dbReference type="InterPro" id="IPR001254">
    <property type="entry name" value="Trypsin_dom"/>
</dbReference>
<gene>
    <name evidence="3" type="ORF">GE300_12370</name>
</gene>
<dbReference type="InterPro" id="IPR043504">
    <property type="entry name" value="Peptidase_S1_PA_chymotrypsin"/>
</dbReference>
<proteinExistence type="predicted"/>
<evidence type="ECO:0000313" key="3">
    <source>
        <dbReference type="EMBL" id="MSU90402.1"/>
    </source>
</evidence>
<keyword evidence="4" id="KW-1185">Reference proteome</keyword>
<dbReference type="InterPro" id="IPR009003">
    <property type="entry name" value="Peptidase_S1_PA"/>
</dbReference>
<dbReference type="InterPro" id="IPR001314">
    <property type="entry name" value="Peptidase_S1A"/>
</dbReference>